<keyword evidence="3" id="KW-0819">tRNA processing</keyword>
<name>A0A9W6F3U2_9CHLO</name>
<feature type="compositionally biased region" description="Low complexity" evidence="9">
    <location>
        <begin position="98"/>
        <end position="109"/>
    </location>
</feature>
<dbReference type="EMBL" id="BRXU01000011">
    <property type="protein sequence ID" value="GLC54691.1"/>
    <property type="molecule type" value="Genomic_DNA"/>
</dbReference>
<comment type="subunit">
    <text evidence="2">Homodimer.</text>
</comment>
<feature type="region of interest" description="Disordered" evidence="9">
    <location>
        <begin position="37"/>
        <end position="109"/>
    </location>
</feature>
<gene>
    <name evidence="11" type="primary">PLEST010625</name>
    <name evidence="11" type="ORF">PLESTB_000895900</name>
</gene>
<evidence type="ECO:0000256" key="2">
    <source>
        <dbReference type="ARBA" id="ARBA00011738"/>
    </source>
</evidence>
<evidence type="ECO:0000313" key="11">
    <source>
        <dbReference type="EMBL" id="GLC54691.1"/>
    </source>
</evidence>
<dbReference type="GO" id="GO:0046872">
    <property type="term" value="F:metal ion binding"/>
    <property type="evidence" value="ECO:0007669"/>
    <property type="project" value="UniProtKB-KW"/>
</dbReference>
<feature type="compositionally biased region" description="Basic and acidic residues" evidence="9">
    <location>
        <begin position="217"/>
        <end position="226"/>
    </location>
</feature>
<feature type="region of interest" description="Disordered" evidence="9">
    <location>
        <begin position="474"/>
        <end position="527"/>
    </location>
</feature>
<evidence type="ECO:0000256" key="8">
    <source>
        <dbReference type="ARBA" id="ARBA00022833"/>
    </source>
</evidence>
<feature type="compositionally biased region" description="Low complexity" evidence="9">
    <location>
        <begin position="202"/>
        <end position="213"/>
    </location>
</feature>
<dbReference type="GO" id="GO:0042781">
    <property type="term" value="F:3'-tRNA processing endoribonuclease activity"/>
    <property type="evidence" value="ECO:0007669"/>
    <property type="project" value="TreeGrafter"/>
</dbReference>
<comment type="caution">
    <text evidence="11">The sequence shown here is derived from an EMBL/GenBank/DDBJ whole genome shotgun (WGS) entry which is preliminary data.</text>
</comment>
<sequence length="726" mass="76435">MQLLPERACAVVGGKRDPSCLLYHPFAAKTFGFGPAGTAGAPKRPPGLSPAGAPGRGLTVRGPRSVITTATAHSPEDASASLSPRRQATLRPRTLRSAPQPTAPQQEQQQQLLAFAAAGDPRVSAAAAAAAGTRRRAAAEAPAPVTGGEARGGAVRSGAGTGTGAVRARDPASALRPQQQRTRQQSPPRQDQDQEQDHHHQQQQQWDLQPRQQQSREQLRDQREQQSRAVSSSGSTVHPTKSPRQTGFALRTGLALTFLGTNSGAPTLERNVSCTLVRLPGAVHMVDCGEGTHRQLMSLRGSLDLAEIDGIFITHLHGDHCFGLPAALGLLDEVKAAGQADPARRRHHVYGPPGLAELVRVSMISTGLTRRLQLPLTVTELVNSPAQAHPPLPLEQALQQHRPGLRAQRQRQQRGASSSSSSRDGEGEGEGGAGGGGGAAVLLQRLAAQRVQDAAELTAAVQAVQPRVAALEEIWSPPPPYPPAGRYGKYGQYGSRGGSYSGSDSDAPEQPSGSGDDDADEGGGAGGGGGSSFYRPFVAAEGLFWELPGCAGMRVRAAQLQHRVPCWGYVFMEARPYEEGARRRKVVVLGDTVSSRPIAPLAAGCDVMSHEATFARGMEAKARVAQHSTGWMAGAFAAAVGARSLVLTHFSARYREGPRDNLDYGRTSARSTSHLEAEQQSWAVAGLLREATATYGRPEHICAAADFYTHHVPPRLAAAAAAAASA</sequence>
<dbReference type="InterPro" id="IPR036866">
    <property type="entry name" value="RibonucZ/Hydroxyglut_hydro"/>
</dbReference>
<proteinExistence type="inferred from homology"/>
<dbReference type="OrthoDB" id="527344at2759"/>
<feature type="compositionally biased region" description="Polar residues" evidence="9">
    <location>
        <begin position="227"/>
        <end position="245"/>
    </location>
</feature>
<accession>A0A9W6F3U2</accession>
<evidence type="ECO:0000256" key="4">
    <source>
        <dbReference type="ARBA" id="ARBA00022722"/>
    </source>
</evidence>
<keyword evidence="5" id="KW-0479">Metal-binding</keyword>
<dbReference type="InterPro" id="IPR001279">
    <property type="entry name" value="Metallo-B-lactamas"/>
</dbReference>
<feature type="compositionally biased region" description="Low complexity" evidence="9">
    <location>
        <begin position="139"/>
        <end position="158"/>
    </location>
</feature>
<feature type="compositionally biased region" description="Low complexity" evidence="9">
    <location>
        <begin position="177"/>
        <end position="189"/>
    </location>
</feature>
<dbReference type="SUPFAM" id="SSF56281">
    <property type="entry name" value="Metallo-hydrolase/oxidoreductase"/>
    <property type="match status" value="1"/>
</dbReference>
<dbReference type="AlphaFoldDB" id="A0A9W6F3U2"/>
<feature type="compositionally biased region" description="Low complexity" evidence="9">
    <location>
        <begin position="413"/>
        <end position="422"/>
    </location>
</feature>
<evidence type="ECO:0000256" key="6">
    <source>
        <dbReference type="ARBA" id="ARBA00022759"/>
    </source>
</evidence>
<keyword evidence="6" id="KW-0255">Endonuclease</keyword>
<organism evidence="11 12">
    <name type="scientific">Pleodorina starrii</name>
    <dbReference type="NCBI Taxonomy" id="330485"/>
    <lineage>
        <taxon>Eukaryota</taxon>
        <taxon>Viridiplantae</taxon>
        <taxon>Chlorophyta</taxon>
        <taxon>core chlorophytes</taxon>
        <taxon>Chlorophyceae</taxon>
        <taxon>CS clade</taxon>
        <taxon>Chlamydomonadales</taxon>
        <taxon>Volvocaceae</taxon>
        <taxon>Pleodorina</taxon>
    </lineage>
</organism>
<dbReference type="Proteomes" id="UP001165080">
    <property type="component" value="Unassembled WGS sequence"/>
</dbReference>
<feature type="region of interest" description="Disordered" evidence="9">
    <location>
        <begin position="401"/>
        <end position="436"/>
    </location>
</feature>
<reference evidence="11 12" key="1">
    <citation type="journal article" date="2023" name="Commun. Biol.">
        <title>Reorganization of the ancestral sex-determining regions during the evolution of trioecy in Pleodorina starrii.</title>
        <authorList>
            <person name="Takahashi K."/>
            <person name="Suzuki S."/>
            <person name="Kawai-Toyooka H."/>
            <person name="Yamamoto K."/>
            <person name="Hamaji T."/>
            <person name="Ootsuki R."/>
            <person name="Yamaguchi H."/>
            <person name="Kawachi M."/>
            <person name="Higashiyama T."/>
            <person name="Nozaki H."/>
        </authorList>
    </citation>
    <scope>NUCLEOTIDE SEQUENCE [LARGE SCALE GENOMIC DNA]</scope>
    <source>
        <strain evidence="11 12">NIES-4479</strain>
    </source>
</reference>
<evidence type="ECO:0000256" key="9">
    <source>
        <dbReference type="SAM" id="MobiDB-lite"/>
    </source>
</evidence>
<evidence type="ECO:0000256" key="1">
    <source>
        <dbReference type="ARBA" id="ARBA00001947"/>
    </source>
</evidence>
<feature type="domain" description="Metallo-beta-lactamase" evidence="10">
    <location>
        <begin position="270"/>
        <end position="343"/>
    </location>
</feature>
<feature type="region of interest" description="Disordered" evidence="9">
    <location>
        <begin position="134"/>
        <end position="248"/>
    </location>
</feature>
<dbReference type="GO" id="GO:0005634">
    <property type="term" value="C:nucleus"/>
    <property type="evidence" value="ECO:0007669"/>
    <property type="project" value="TreeGrafter"/>
</dbReference>
<comment type="cofactor">
    <cofactor evidence="1">
        <name>Zn(2+)</name>
        <dbReference type="ChEBI" id="CHEBI:29105"/>
    </cofactor>
</comment>
<feature type="compositionally biased region" description="Basic and acidic residues" evidence="9">
    <location>
        <begin position="190"/>
        <end position="200"/>
    </location>
</feature>
<dbReference type="InterPro" id="IPR013471">
    <property type="entry name" value="RNase_Z/BN"/>
</dbReference>
<dbReference type="HAMAP" id="MF_01818">
    <property type="entry name" value="RNase_Z_BN"/>
    <property type="match status" value="1"/>
</dbReference>
<dbReference type="PANTHER" id="PTHR46018">
    <property type="entry name" value="ZINC PHOSPHODIESTERASE ELAC PROTEIN 1"/>
    <property type="match status" value="1"/>
</dbReference>
<dbReference type="Pfam" id="PF00753">
    <property type="entry name" value="Lactamase_B"/>
    <property type="match status" value="1"/>
</dbReference>
<evidence type="ECO:0000259" key="10">
    <source>
        <dbReference type="Pfam" id="PF00753"/>
    </source>
</evidence>
<protein>
    <recommendedName>
        <fullName evidence="10">Metallo-beta-lactamase domain-containing protein</fullName>
    </recommendedName>
</protein>
<keyword evidence="8" id="KW-0862">Zinc</keyword>
<dbReference type="Gene3D" id="3.60.15.10">
    <property type="entry name" value="Ribonuclease Z/Hydroxyacylglutathione hydrolase-like"/>
    <property type="match status" value="2"/>
</dbReference>
<keyword evidence="4" id="KW-0540">Nuclease</keyword>
<keyword evidence="12" id="KW-1185">Reference proteome</keyword>
<keyword evidence="7" id="KW-0378">Hydrolase</keyword>
<dbReference type="PANTHER" id="PTHR46018:SF2">
    <property type="entry name" value="ZINC PHOSPHODIESTERASE ELAC PROTEIN 1"/>
    <property type="match status" value="1"/>
</dbReference>
<evidence type="ECO:0000256" key="3">
    <source>
        <dbReference type="ARBA" id="ARBA00022694"/>
    </source>
</evidence>
<evidence type="ECO:0000256" key="7">
    <source>
        <dbReference type="ARBA" id="ARBA00022801"/>
    </source>
</evidence>
<evidence type="ECO:0000256" key="5">
    <source>
        <dbReference type="ARBA" id="ARBA00022723"/>
    </source>
</evidence>
<evidence type="ECO:0000313" key="12">
    <source>
        <dbReference type="Proteomes" id="UP001165080"/>
    </source>
</evidence>